<dbReference type="EMBL" id="BK015563">
    <property type="protein sequence ID" value="DAE13049.1"/>
    <property type="molecule type" value="Genomic_DNA"/>
</dbReference>
<reference evidence="1" key="1">
    <citation type="journal article" date="2021" name="Proc. Natl. Acad. Sci. U.S.A.">
        <title>A Catalog of Tens of Thousands of Viruses from Human Metagenomes Reveals Hidden Associations with Chronic Diseases.</title>
        <authorList>
            <person name="Tisza M.J."/>
            <person name="Buck C.B."/>
        </authorList>
    </citation>
    <scope>NUCLEOTIDE SEQUENCE</scope>
    <source>
        <strain evidence="1">CtKHH22</strain>
    </source>
</reference>
<protein>
    <submittedName>
        <fullName evidence="1">Chromosomal replication initiator protein</fullName>
    </submittedName>
</protein>
<proteinExistence type="predicted"/>
<evidence type="ECO:0000313" key="1">
    <source>
        <dbReference type="EMBL" id="DAE13049.1"/>
    </source>
</evidence>
<sequence length="105" mass="12444">MIYNQYQQYEISDRIMQAVCEVGKVTFMELCSTVKTVKLNTLRGLYCLISRDYCIHPDRSARLLCRTRANVINQARKYMQYVQSKDKYTLSIYNQIVELLKSNKE</sequence>
<organism evidence="1">
    <name type="scientific">Siphoviridae sp. ctKHH22</name>
    <dbReference type="NCBI Taxonomy" id="2825439"/>
    <lineage>
        <taxon>Viruses</taxon>
        <taxon>Duplodnaviria</taxon>
        <taxon>Heunggongvirae</taxon>
        <taxon>Uroviricota</taxon>
        <taxon>Caudoviricetes</taxon>
    </lineage>
</organism>
<name>A0A8S5Q2J5_9CAUD</name>
<accession>A0A8S5Q2J5</accession>